<proteinExistence type="inferred from homology"/>
<keyword evidence="2 7" id="KW-0813">Transport</keyword>
<dbReference type="EMBL" id="RAPY01000001">
    <property type="protein sequence ID" value="RKE56988.1"/>
    <property type="molecule type" value="Genomic_DNA"/>
</dbReference>
<name>A0A420BJU5_SPHD1</name>
<dbReference type="SUPFAM" id="SSF49464">
    <property type="entry name" value="Carboxypeptidase regulatory domain-like"/>
    <property type="match status" value="1"/>
</dbReference>
<dbReference type="RefSeq" id="WP_120258593.1">
    <property type="nucleotide sequence ID" value="NZ_RAPY01000001.1"/>
</dbReference>
<dbReference type="NCBIfam" id="TIGR04057">
    <property type="entry name" value="SusC_RagA_signa"/>
    <property type="match status" value="1"/>
</dbReference>
<dbReference type="InterPro" id="IPR023997">
    <property type="entry name" value="TonB-dep_OMP_SusC/RagA_CS"/>
</dbReference>
<organism evidence="9 10">
    <name type="scientific">Sphingobacterium detergens</name>
    <dbReference type="NCBI Taxonomy" id="1145106"/>
    <lineage>
        <taxon>Bacteria</taxon>
        <taxon>Pseudomonadati</taxon>
        <taxon>Bacteroidota</taxon>
        <taxon>Sphingobacteriia</taxon>
        <taxon>Sphingobacteriales</taxon>
        <taxon>Sphingobacteriaceae</taxon>
        <taxon>Sphingobacterium</taxon>
    </lineage>
</organism>
<dbReference type="PROSITE" id="PS00018">
    <property type="entry name" value="EF_HAND_1"/>
    <property type="match status" value="1"/>
</dbReference>
<dbReference type="Gene3D" id="2.170.130.10">
    <property type="entry name" value="TonB-dependent receptor, plug domain"/>
    <property type="match status" value="1"/>
</dbReference>
<protein>
    <submittedName>
        <fullName evidence="9">TonB-linked SusC/RagA family outer membrane protein</fullName>
    </submittedName>
</protein>
<evidence type="ECO:0000256" key="3">
    <source>
        <dbReference type="ARBA" id="ARBA00022452"/>
    </source>
</evidence>
<feature type="domain" description="TonB-dependent receptor plug" evidence="8">
    <location>
        <begin position="128"/>
        <end position="231"/>
    </location>
</feature>
<dbReference type="GO" id="GO:0009279">
    <property type="term" value="C:cell outer membrane"/>
    <property type="evidence" value="ECO:0007669"/>
    <property type="project" value="UniProtKB-SubCell"/>
</dbReference>
<sequence length="1057" mass="117206">MKEILKMHLRLLGIVFMLLQSHHVFSQIKISGTVIDSEKRTPLAGATVVIVGAQGNSALSSVQTDAVGKFAITTNEGSSLKASMIGYRTITVMGKQGIVIEMVPTAVTLDETVVVGYTTQKKGLLAGSVASVKFKEADIEIPTTSVGNLLAGRMPGLYVSTPSGIPGAQPDIRIRTASSWNASPTLYVIDGKVTIDAAEFNNLSPNEIEEVSILKDAATTAAYGARAGAGVVLVTTKRGKAGKVSINYSVNTGRDVRGKNMELTSIMEWGQIQNRIWGEAGGPANTPWTETAKAYFKDRDFGGGKGYGFDKLRDVYVNPSITTHNLSASGGTDKLQYFIGASYVNQETFIKNTNEKKYNVRTNITANLTKNVSVFAGLSLNNNKFNSPEGDWSGDMFPKLLLWQPYMPSFTASGLPVDYFWISNKSGEAQGLSGYNKSEGLKSVVNLSLTYKMPFLEGLSAKVGYIKTFNNSNQKIYSHPFTYYQLAQIEPVVWDLNNIVGQRLTYHTPGIQKMAAWNQEDQTNLQLNFERDFGQHHVNAALVYERQERSYDGIDATINGFPIYMTDQWWASTGGSGIVNGTATKRINNAYGFLPTVGRKSYIGQFAYDYADKYVATFAYRYDGSANFPKDKRWGFFPSVSAAWVISKENFFKNVNGIESLKVRASVGLTGNDFVAINPSGGKDDANAKRWQYEDKYVTGNSAIFGETPTLNPGIQYDVLPNANITWEKYLNKNFGVDISFLKHFNATAEYWETRTYDILSTRIQSTPPTFSRPLPSVNYGEMKANGVDLSVNYANRTGDLNYNIGLNFTYGNSWYTIRDLNITYDYQNLIGNGRSSNMITGYTVDKLLRTQSDVDALLAAHPGYNFKGNAPKPGQFAYRDFNGDNTINENDITVLNKSNNPKVVGLNLSADWKGLSISANFNGSLGYKKSFNNLSDGVEWNRMWRPWAAESWSPENTGAWLPYRYSANDEVRVVNTSGSNFWLADASFVRLKFLNIAYNLPQSWYKKYANNIRFYVSGSNLFVISKFNKKFYDPEMDRGTSFPIVKSFNAGISLTF</sequence>
<dbReference type="InterPro" id="IPR039426">
    <property type="entry name" value="TonB-dep_rcpt-like"/>
</dbReference>
<evidence type="ECO:0000259" key="8">
    <source>
        <dbReference type="Pfam" id="PF07715"/>
    </source>
</evidence>
<comment type="similarity">
    <text evidence="7">Belongs to the TonB-dependent receptor family.</text>
</comment>
<dbReference type="PROSITE" id="PS52016">
    <property type="entry name" value="TONB_DEPENDENT_REC_3"/>
    <property type="match status" value="1"/>
</dbReference>
<keyword evidence="10" id="KW-1185">Reference proteome</keyword>
<gene>
    <name evidence="9" type="ORF">DFQ12_1862</name>
</gene>
<dbReference type="InterPro" id="IPR012910">
    <property type="entry name" value="Plug_dom"/>
</dbReference>
<comment type="caution">
    <text evidence="9">The sequence shown here is derived from an EMBL/GenBank/DDBJ whole genome shotgun (WGS) entry which is preliminary data.</text>
</comment>
<keyword evidence="6 7" id="KW-0998">Cell outer membrane</keyword>
<dbReference type="AlphaFoldDB" id="A0A420BJU5"/>
<dbReference type="OrthoDB" id="9768177at2"/>
<dbReference type="InterPro" id="IPR023996">
    <property type="entry name" value="TonB-dep_OMP_SusC/RagA"/>
</dbReference>
<evidence type="ECO:0000256" key="1">
    <source>
        <dbReference type="ARBA" id="ARBA00004571"/>
    </source>
</evidence>
<evidence type="ECO:0000256" key="2">
    <source>
        <dbReference type="ARBA" id="ARBA00022448"/>
    </source>
</evidence>
<dbReference type="Pfam" id="PF13715">
    <property type="entry name" value="CarbopepD_reg_2"/>
    <property type="match status" value="1"/>
</dbReference>
<comment type="subcellular location">
    <subcellularLocation>
        <location evidence="1 7">Cell outer membrane</location>
        <topology evidence="1 7">Multi-pass membrane protein</topology>
    </subcellularLocation>
</comment>
<dbReference type="InterPro" id="IPR037066">
    <property type="entry name" value="Plug_dom_sf"/>
</dbReference>
<evidence type="ECO:0000256" key="7">
    <source>
        <dbReference type="PROSITE-ProRule" id="PRU01360"/>
    </source>
</evidence>
<keyword evidence="4 7" id="KW-0812">Transmembrane</keyword>
<keyword evidence="3 7" id="KW-1134">Transmembrane beta strand</keyword>
<evidence type="ECO:0000256" key="4">
    <source>
        <dbReference type="ARBA" id="ARBA00022692"/>
    </source>
</evidence>
<dbReference type="Gene3D" id="2.40.170.20">
    <property type="entry name" value="TonB-dependent receptor, beta-barrel domain"/>
    <property type="match status" value="1"/>
</dbReference>
<evidence type="ECO:0000256" key="6">
    <source>
        <dbReference type="ARBA" id="ARBA00023237"/>
    </source>
</evidence>
<dbReference type="NCBIfam" id="TIGR04056">
    <property type="entry name" value="OMP_RagA_SusC"/>
    <property type="match status" value="1"/>
</dbReference>
<evidence type="ECO:0000313" key="10">
    <source>
        <dbReference type="Proteomes" id="UP000286246"/>
    </source>
</evidence>
<reference evidence="9 10" key="1">
    <citation type="submission" date="2018-09" db="EMBL/GenBank/DDBJ databases">
        <title>Genomic Encyclopedia of Type Strains, Phase III (KMG-III): the genomes of soil and plant-associated and newly described type strains.</title>
        <authorList>
            <person name="Whitman W."/>
        </authorList>
    </citation>
    <scope>NUCLEOTIDE SEQUENCE [LARGE SCALE GENOMIC DNA]</scope>
    <source>
        <strain evidence="9 10">CECT 7938</strain>
    </source>
</reference>
<dbReference type="InterPro" id="IPR008969">
    <property type="entry name" value="CarboxyPept-like_regulatory"/>
</dbReference>
<evidence type="ECO:0000256" key="5">
    <source>
        <dbReference type="ARBA" id="ARBA00023136"/>
    </source>
</evidence>
<keyword evidence="5 7" id="KW-0472">Membrane</keyword>
<dbReference type="Gene3D" id="2.60.40.1120">
    <property type="entry name" value="Carboxypeptidase-like, regulatory domain"/>
    <property type="match status" value="1"/>
</dbReference>
<dbReference type="SUPFAM" id="SSF56935">
    <property type="entry name" value="Porins"/>
    <property type="match status" value="1"/>
</dbReference>
<dbReference type="Pfam" id="PF07715">
    <property type="entry name" value="Plug"/>
    <property type="match status" value="1"/>
</dbReference>
<dbReference type="InterPro" id="IPR018247">
    <property type="entry name" value="EF_Hand_1_Ca_BS"/>
</dbReference>
<evidence type="ECO:0000313" key="9">
    <source>
        <dbReference type="EMBL" id="RKE56988.1"/>
    </source>
</evidence>
<accession>A0A420BJU5</accession>
<dbReference type="Proteomes" id="UP000286246">
    <property type="component" value="Unassembled WGS sequence"/>
</dbReference>
<dbReference type="InterPro" id="IPR036942">
    <property type="entry name" value="Beta-barrel_TonB_sf"/>
</dbReference>